<name>A0AB73I3E4_AQUAC</name>
<evidence type="ECO:0000313" key="6">
    <source>
        <dbReference type="Proteomes" id="UP001158058"/>
    </source>
</evidence>
<dbReference type="InterPro" id="IPR000160">
    <property type="entry name" value="GGDEF_dom"/>
</dbReference>
<gene>
    <name evidence="5" type="ORF">N7380_20710</name>
</gene>
<dbReference type="InterPro" id="IPR050469">
    <property type="entry name" value="Diguanylate_Cyclase"/>
</dbReference>
<protein>
    <recommendedName>
        <fullName evidence="1">diguanylate cyclase</fullName>
        <ecNumber evidence="1">2.7.7.65</ecNumber>
    </recommendedName>
</protein>
<keyword evidence="3" id="KW-1133">Transmembrane helix</keyword>
<feature type="transmembrane region" description="Helical" evidence="3">
    <location>
        <begin position="68"/>
        <end position="86"/>
    </location>
</feature>
<feature type="domain" description="GGDEF" evidence="4">
    <location>
        <begin position="176"/>
        <end position="305"/>
    </location>
</feature>
<dbReference type="InterPro" id="IPR043128">
    <property type="entry name" value="Rev_trsase/Diguanyl_cyclase"/>
</dbReference>
<proteinExistence type="predicted"/>
<dbReference type="Proteomes" id="UP001158058">
    <property type="component" value="Unassembled WGS sequence"/>
</dbReference>
<dbReference type="GO" id="GO:0043709">
    <property type="term" value="P:cell adhesion involved in single-species biofilm formation"/>
    <property type="evidence" value="ECO:0007669"/>
    <property type="project" value="TreeGrafter"/>
</dbReference>
<dbReference type="InterPro" id="IPR029787">
    <property type="entry name" value="Nucleotide_cyclase"/>
</dbReference>
<dbReference type="PANTHER" id="PTHR45138">
    <property type="entry name" value="REGULATORY COMPONENTS OF SENSORY TRANSDUCTION SYSTEM"/>
    <property type="match status" value="1"/>
</dbReference>
<feature type="transmembrane region" description="Helical" evidence="3">
    <location>
        <begin position="40"/>
        <end position="61"/>
    </location>
</feature>
<evidence type="ECO:0000256" key="1">
    <source>
        <dbReference type="ARBA" id="ARBA00012528"/>
    </source>
</evidence>
<reference evidence="5" key="1">
    <citation type="submission" date="2022-09" db="EMBL/GenBank/DDBJ databases">
        <title>Intensive care unit water sources are persistently colonized with multi-drug resistant bacteria and are the site of extensive horizontal gene transfer of antibiotic resistance genes.</title>
        <authorList>
            <person name="Diorio-Toth L."/>
        </authorList>
    </citation>
    <scope>NUCLEOTIDE SEQUENCE</scope>
    <source>
        <strain evidence="5">GD04146</strain>
    </source>
</reference>
<dbReference type="NCBIfam" id="TIGR00254">
    <property type="entry name" value="GGDEF"/>
    <property type="match status" value="1"/>
</dbReference>
<dbReference type="PROSITE" id="PS50887">
    <property type="entry name" value="GGDEF"/>
    <property type="match status" value="1"/>
</dbReference>
<dbReference type="Pfam" id="PF00990">
    <property type="entry name" value="GGDEF"/>
    <property type="match status" value="1"/>
</dbReference>
<keyword evidence="3" id="KW-0472">Membrane</keyword>
<dbReference type="GO" id="GO:1902201">
    <property type="term" value="P:negative regulation of bacterial-type flagellum-dependent cell motility"/>
    <property type="evidence" value="ECO:0007669"/>
    <property type="project" value="TreeGrafter"/>
</dbReference>
<dbReference type="SUPFAM" id="SSF55073">
    <property type="entry name" value="Nucleotide cyclase"/>
    <property type="match status" value="1"/>
</dbReference>
<dbReference type="Gene3D" id="3.30.70.270">
    <property type="match status" value="1"/>
</dbReference>
<dbReference type="SMART" id="SM00267">
    <property type="entry name" value="GGDEF"/>
    <property type="match status" value="1"/>
</dbReference>
<accession>A0AB73I3E4</accession>
<evidence type="ECO:0000256" key="2">
    <source>
        <dbReference type="ARBA" id="ARBA00034247"/>
    </source>
</evidence>
<feature type="transmembrane region" description="Helical" evidence="3">
    <location>
        <begin position="106"/>
        <end position="125"/>
    </location>
</feature>
<dbReference type="EC" id="2.7.7.65" evidence="1"/>
<keyword evidence="3" id="KW-0812">Transmembrane</keyword>
<dbReference type="EMBL" id="JAODZF010000026">
    <property type="protein sequence ID" value="MDH0144741.1"/>
    <property type="molecule type" value="Genomic_DNA"/>
</dbReference>
<evidence type="ECO:0000256" key="3">
    <source>
        <dbReference type="SAM" id="Phobius"/>
    </source>
</evidence>
<evidence type="ECO:0000259" key="4">
    <source>
        <dbReference type="PROSITE" id="PS50887"/>
    </source>
</evidence>
<dbReference type="AlphaFoldDB" id="A0AB73I3E4"/>
<dbReference type="CDD" id="cd01949">
    <property type="entry name" value="GGDEF"/>
    <property type="match status" value="1"/>
</dbReference>
<evidence type="ECO:0000313" key="5">
    <source>
        <dbReference type="EMBL" id="MDH0144741.1"/>
    </source>
</evidence>
<comment type="catalytic activity">
    <reaction evidence="2">
        <text>2 GTP = 3',3'-c-di-GMP + 2 diphosphate</text>
        <dbReference type="Rhea" id="RHEA:24898"/>
        <dbReference type="ChEBI" id="CHEBI:33019"/>
        <dbReference type="ChEBI" id="CHEBI:37565"/>
        <dbReference type="ChEBI" id="CHEBI:58805"/>
        <dbReference type="EC" id="2.7.7.65"/>
    </reaction>
</comment>
<dbReference type="PANTHER" id="PTHR45138:SF9">
    <property type="entry name" value="DIGUANYLATE CYCLASE DGCM-RELATED"/>
    <property type="match status" value="1"/>
</dbReference>
<organism evidence="5 6">
    <name type="scientific">Aquipseudomonas alcaligenes</name>
    <name type="common">Pseudomonas alcaligenes</name>
    <dbReference type="NCBI Taxonomy" id="43263"/>
    <lineage>
        <taxon>Bacteria</taxon>
        <taxon>Pseudomonadati</taxon>
        <taxon>Pseudomonadota</taxon>
        <taxon>Gammaproteobacteria</taxon>
        <taxon>Pseudomonadales</taxon>
        <taxon>Pseudomonadaceae</taxon>
        <taxon>Aquipseudomonas</taxon>
    </lineage>
</organism>
<sequence>MPTLFGLHRLKLAALLLAANAALLLHLGAGDLKPMSDWVWLDILGEGGSALLCLVWLGLVLKSRPAGRVTNFLAIGLGLVFLSWWVDALDEFILLPDAISWDHWLESAPMPLGLLLLTLGIYHWHREQLAISAQMEKRERLFREHLLFDKLTPLNTADYLRRQLQQSLAEARAEQQPLSLVILDLDDFSQINRLHGHAEGDRVLQALTQLLLLNLRHRDLLCRLAGDRFVVLLPNTGAREAQLLAEELRLAVAHLAYKARAHGERLQLQASTAAVMALQDDADGLLQRLNLALAKAKQPPYAHSA</sequence>
<dbReference type="RefSeq" id="WP_280003612.1">
    <property type="nucleotide sequence ID" value="NZ_JAODZF010000026.1"/>
</dbReference>
<comment type="caution">
    <text evidence="5">The sequence shown here is derived from an EMBL/GenBank/DDBJ whole genome shotgun (WGS) entry which is preliminary data.</text>
</comment>
<dbReference type="GO" id="GO:0005886">
    <property type="term" value="C:plasma membrane"/>
    <property type="evidence" value="ECO:0007669"/>
    <property type="project" value="TreeGrafter"/>
</dbReference>
<dbReference type="GO" id="GO:0052621">
    <property type="term" value="F:diguanylate cyclase activity"/>
    <property type="evidence" value="ECO:0007669"/>
    <property type="project" value="UniProtKB-EC"/>
</dbReference>